<dbReference type="InterPro" id="IPR054457">
    <property type="entry name" value="PhiCb5_coat"/>
</dbReference>
<organism evidence="1">
    <name type="scientific">Leviviridae sp</name>
    <dbReference type="NCBI Taxonomy" id="2027243"/>
    <lineage>
        <taxon>Viruses</taxon>
        <taxon>Riboviria</taxon>
        <taxon>Orthornavirae</taxon>
        <taxon>Lenarviricota</taxon>
        <taxon>Leviviricetes</taxon>
        <taxon>Norzivirales</taxon>
        <taxon>Fiersviridae</taxon>
    </lineage>
</organism>
<evidence type="ECO:0000313" key="1">
    <source>
        <dbReference type="EMBL" id="QDH90145.1"/>
    </source>
</evidence>
<proteinExistence type="predicted"/>
<dbReference type="Pfam" id="PF22387">
    <property type="entry name" value="PhiCb5_coat"/>
    <property type="match status" value="1"/>
</dbReference>
<protein>
    <submittedName>
        <fullName evidence="1">Uncharacterized protein</fullName>
    </submittedName>
</protein>
<gene>
    <name evidence="1" type="ORF">H4BulkLitter23469_000002</name>
</gene>
<dbReference type="EMBL" id="MN035302">
    <property type="protein sequence ID" value="QDH90145.1"/>
    <property type="molecule type" value="Genomic_RNA"/>
</dbReference>
<sequence>MMFASTLTFTINGDERVLNRINQDGYSSEYYLRLSDRDIRLFIRNSTINDKRRPGVVVEQHNVELVETVYAVSPSPNNVRRCFLTFFVQQGDDIAESGGVPIALMAWLSASSGAAITSLTGFAN</sequence>
<name>A0A514D947_9VIRU</name>
<accession>A0A514D947</accession>
<dbReference type="Gene3D" id="2.40.160.220">
    <property type="match status" value="1"/>
</dbReference>
<reference evidence="1" key="1">
    <citation type="submission" date="2019-05" db="EMBL/GenBank/DDBJ databases">
        <title>Metatranscriptomic reconstruction reveals RNA viruses with the potential to shape carbon cycling in soil.</title>
        <authorList>
            <person name="Starr E.P."/>
            <person name="Nuccio E."/>
            <person name="Pett-Ridge J."/>
            <person name="Banfield J.F."/>
            <person name="Firestone M.K."/>
        </authorList>
    </citation>
    <scope>NUCLEOTIDE SEQUENCE</scope>
    <source>
        <strain evidence="1">H4_Bulk_Litter_23_scaffold_469</strain>
    </source>
</reference>